<name>A0A941F5Z2_9BACT</name>
<comment type="caution">
    <text evidence="3">The sequence shown here is derived from an EMBL/GenBank/DDBJ whole genome shotgun (WGS) entry which is preliminary data.</text>
</comment>
<protein>
    <submittedName>
        <fullName evidence="3">Amidohydrolase family protein</fullName>
    </submittedName>
</protein>
<gene>
    <name evidence="3" type="ORF">KDU71_17970</name>
</gene>
<dbReference type="InterPro" id="IPR006680">
    <property type="entry name" value="Amidohydro-rel"/>
</dbReference>
<sequence>MIYNCHIHTFKDADIPRGFLPLGLVRILSTKPGFRVVSRILNNINPFSDNDTFDRYVKFVELGRLGSQEAIYLNCRKFYPRNSRFGVLAMDMAYMGAGKVPRDYMDQLHELGQLKQKHPEVIPFVHIDPRRDEYMDILKKCVEEWGFRGLKVYPPLGYFPYDERMYPVYEYCQQHNLPIVTHCSPFNPVHFKGKKKELRKLLEKSRDKIDTRGMNRKEMCSRFTHPLNWEYVMQDFPELKICLGHFGSAHYWSEFLDNPDGPDNWFLIIKEMLEKHPNLYSDISFTLNKKEFFPLLKVLLQDKQLRSKVLFGSDYYMVETEATERRFSLDLRAYLGEDDFMTIARTNPEQFFRTHLND</sequence>
<dbReference type="SUPFAM" id="SSF51556">
    <property type="entry name" value="Metallo-dependent hydrolases"/>
    <property type="match status" value="1"/>
</dbReference>
<dbReference type="RefSeq" id="WP_212192486.1">
    <property type="nucleotide sequence ID" value="NZ_JAGTAR010000032.1"/>
</dbReference>
<reference evidence="3" key="2">
    <citation type="submission" date="2021-04" db="EMBL/GenBank/DDBJ databases">
        <authorList>
            <person name="Zhang T."/>
            <person name="Zhang Y."/>
            <person name="Lu D."/>
            <person name="Zuo D."/>
            <person name="Du Z."/>
        </authorList>
    </citation>
    <scope>NUCLEOTIDE SEQUENCE</scope>
    <source>
        <strain evidence="3">JR1</strain>
    </source>
</reference>
<accession>A0A941F5Z2</accession>
<reference evidence="3" key="1">
    <citation type="journal article" date="2018" name="Int. J. Syst. Evol. Microbiol.">
        <title>Carboxylicivirga sediminis sp. nov., isolated from coastal sediment.</title>
        <authorList>
            <person name="Wang F.Q."/>
            <person name="Ren L.H."/>
            <person name="Zou R.J."/>
            <person name="Sun Y.Z."/>
            <person name="Liu X.J."/>
            <person name="Jiang F."/>
            <person name="Liu L.J."/>
        </authorList>
    </citation>
    <scope>NUCLEOTIDE SEQUENCE</scope>
    <source>
        <strain evidence="3">JR1</strain>
    </source>
</reference>
<dbReference type="Pfam" id="PF04909">
    <property type="entry name" value="Amidohydro_2"/>
    <property type="match status" value="1"/>
</dbReference>
<dbReference type="PANTHER" id="PTHR21240">
    <property type="entry name" value="2-AMINO-3-CARBOXYLMUCONATE-6-SEMIALDEHYDE DECARBOXYLASE"/>
    <property type="match status" value="1"/>
</dbReference>
<evidence type="ECO:0000313" key="3">
    <source>
        <dbReference type="EMBL" id="MBR8537461.1"/>
    </source>
</evidence>
<organism evidence="3 4">
    <name type="scientific">Carboxylicivirga sediminis</name>
    <dbReference type="NCBI Taxonomy" id="2006564"/>
    <lineage>
        <taxon>Bacteria</taxon>
        <taxon>Pseudomonadati</taxon>
        <taxon>Bacteroidota</taxon>
        <taxon>Bacteroidia</taxon>
        <taxon>Marinilabiliales</taxon>
        <taxon>Marinilabiliaceae</taxon>
        <taxon>Carboxylicivirga</taxon>
    </lineage>
</organism>
<dbReference type="GO" id="GO:0016787">
    <property type="term" value="F:hydrolase activity"/>
    <property type="evidence" value="ECO:0007669"/>
    <property type="project" value="InterPro"/>
</dbReference>
<evidence type="ECO:0000313" key="4">
    <source>
        <dbReference type="Proteomes" id="UP000679220"/>
    </source>
</evidence>
<dbReference type="Gene3D" id="3.20.20.140">
    <property type="entry name" value="Metal-dependent hydrolases"/>
    <property type="match status" value="1"/>
</dbReference>
<dbReference type="AlphaFoldDB" id="A0A941F5Z2"/>
<dbReference type="Proteomes" id="UP000679220">
    <property type="component" value="Unassembled WGS sequence"/>
</dbReference>
<feature type="domain" description="Amidohydrolase-related" evidence="2">
    <location>
        <begin position="116"/>
        <end position="353"/>
    </location>
</feature>
<dbReference type="CDD" id="cd01292">
    <property type="entry name" value="metallo-dependent_hydrolases"/>
    <property type="match status" value="1"/>
</dbReference>
<evidence type="ECO:0000259" key="2">
    <source>
        <dbReference type="Pfam" id="PF04909"/>
    </source>
</evidence>
<dbReference type="PANTHER" id="PTHR21240:SF19">
    <property type="entry name" value="CATALYTIC_ HYDROLASE"/>
    <property type="match status" value="1"/>
</dbReference>
<dbReference type="EMBL" id="JAGTAR010000032">
    <property type="protein sequence ID" value="MBR8537461.1"/>
    <property type="molecule type" value="Genomic_DNA"/>
</dbReference>
<keyword evidence="4" id="KW-1185">Reference proteome</keyword>
<evidence type="ECO:0000256" key="1">
    <source>
        <dbReference type="ARBA" id="ARBA00023239"/>
    </source>
</evidence>
<dbReference type="GO" id="GO:0016831">
    <property type="term" value="F:carboxy-lyase activity"/>
    <property type="evidence" value="ECO:0007669"/>
    <property type="project" value="InterPro"/>
</dbReference>
<dbReference type="InterPro" id="IPR032465">
    <property type="entry name" value="ACMSD"/>
</dbReference>
<keyword evidence="1" id="KW-0456">Lyase</keyword>
<proteinExistence type="predicted"/>
<dbReference type="InterPro" id="IPR032466">
    <property type="entry name" value="Metal_Hydrolase"/>
</dbReference>